<name>A0A1H4A9P5_9RHOB</name>
<evidence type="ECO:0000256" key="3">
    <source>
        <dbReference type="ARBA" id="ARBA00022547"/>
    </source>
</evidence>
<keyword evidence="3 13" id="KW-0138">CF(0)</keyword>
<keyword evidence="9 13" id="KW-0066">ATP synthesis</keyword>
<proteinExistence type="inferred from homology"/>
<keyword evidence="6 13" id="KW-1133">Transmembrane helix</keyword>
<keyword evidence="4 13" id="KW-0812">Transmembrane</keyword>
<dbReference type="GO" id="GO:0046933">
    <property type="term" value="F:proton-transporting ATP synthase activity, rotational mechanism"/>
    <property type="evidence" value="ECO:0007669"/>
    <property type="project" value="UniProtKB-UniRule"/>
</dbReference>
<evidence type="ECO:0000256" key="8">
    <source>
        <dbReference type="ARBA" id="ARBA00023136"/>
    </source>
</evidence>
<dbReference type="OrthoDB" id="9805716at2"/>
<evidence type="ECO:0000256" key="15">
    <source>
        <dbReference type="SAM" id="Coils"/>
    </source>
</evidence>
<accession>A0A1H4A9P5</accession>
<evidence type="ECO:0000256" key="13">
    <source>
        <dbReference type="HAMAP-Rule" id="MF_01398"/>
    </source>
</evidence>
<dbReference type="Gene3D" id="6.10.250.1580">
    <property type="match status" value="1"/>
</dbReference>
<evidence type="ECO:0000256" key="14">
    <source>
        <dbReference type="RuleBase" id="RU003848"/>
    </source>
</evidence>
<dbReference type="STRING" id="89524.SAMN05444370_104130"/>
<evidence type="ECO:0000256" key="9">
    <source>
        <dbReference type="ARBA" id="ARBA00023310"/>
    </source>
</evidence>
<keyword evidence="8 13" id="KW-0472">Membrane</keyword>
<keyword evidence="2 13" id="KW-0813">Transport</keyword>
<comment type="subunit">
    <text evidence="13">F-type ATPases have 2 components, F(1) - the catalytic core - and F(0) - the membrane proton channel. F(1) has five subunits: alpha(3), beta(3), gamma(1), delta(1), epsilon(1). F(0) has three main subunits: a(1), b(2) and c(10-14). The alpha and beta chains form an alternating ring which encloses part of the gamma chain. F(1) is attached to F(0) by a central stalk formed by the gamma and epsilon chains, while a peripheral stalk is formed by the delta and b chains.</text>
</comment>
<evidence type="ECO:0000256" key="4">
    <source>
        <dbReference type="ARBA" id="ARBA00022692"/>
    </source>
</evidence>
<dbReference type="GO" id="GO:0045259">
    <property type="term" value="C:proton-transporting ATP synthase complex"/>
    <property type="evidence" value="ECO:0007669"/>
    <property type="project" value="UniProtKB-KW"/>
</dbReference>
<keyword evidence="5 13" id="KW-0375">Hydrogen ion transport</keyword>
<evidence type="ECO:0000256" key="12">
    <source>
        <dbReference type="ARBA" id="ARBA00037847"/>
    </source>
</evidence>
<evidence type="ECO:0000256" key="1">
    <source>
        <dbReference type="ARBA" id="ARBA00005513"/>
    </source>
</evidence>
<dbReference type="InterPro" id="IPR050059">
    <property type="entry name" value="ATP_synthase_B_chain"/>
</dbReference>
<keyword evidence="7 13" id="KW-0406">Ion transport</keyword>
<keyword evidence="13" id="KW-1003">Cell membrane</keyword>
<dbReference type="GO" id="GO:0046961">
    <property type="term" value="F:proton-transporting ATPase activity, rotational mechanism"/>
    <property type="evidence" value="ECO:0007669"/>
    <property type="project" value="TreeGrafter"/>
</dbReference>
<dbReference type="InterPro" id="IPR002146">
    <property type="entry name" value="ATP_synth_b/b'su_bac/chlpt"/>
</dbReference>
<comment type="function">
    <text evidence="10 13">F(1)F(0) ATP synthase produces ATP from ADP in the presence of a proton or sodium gradient. F-type ATPases consist of two structural domains, F(1) containing the extramembraneous catalytic core and F(0) containing the membrane proton channel, linked together by a central stalk and a peripheral stalk. During catalysis, ATP synthesis in the catalytic domain of F(1) is coupled via a rotary mechanism of the central stalk subunits to proton translocation.</text>
</comment>
<feature type="coiled-coil region" evidence="15">
    <location>
        <begin position="62"/>
        <end position="96"/>
    </location>
</feature>
<dbReference type="RefSeq" id="WP_093251995.1">
    <property type="nucleotide sequence ID" value="NZ_FNQM01000004.1"/>
</dbReference>
<evidence type="ECO:0000313" key="16">
    <source>
        <dbReference type="EMBL" id="SEA32640.1"/>
    </source>
</evidence>
<dbReference type="EMBL" id="FNQM01000004">
    <property type="protein sequence ID" value="SEA32640.1"/>
    <property type="molecule type" value="Genomic_DNA"/>
</dbReference>
<keyword evidence="17" id="KW-1185">Reference proteome</keyword>
<evidence type="ECO:0000313" key="17">
    <source>
        <dbReference type="Proteomes" id="UP000198703"/>
    </source>
</evidence>
<comment type="subcellular location">
    <subcellularLocation>
        <location evidence="13">Cell membrane</location>
        <topology evidence="13">Single-pass membrane protein</topology>
    </subcellularLocation>
    <subcellularLocation>
        <location evidence="12">Endomembrane system</location>
        <topology evidence="12">Single-pass membrane protein</topology>
    </subcellularLocation>
</comment>
<dbReference type="Pfam" id="PF00430">
    <property type="entry name" value="ATP-synt_B"/>
    <property type="match status" value="1"/>
</dbReference>
<gene>
    <name evidence="13" type="primary">atpF</name>
    <name evidence="16" type="ORF">SAMN05444370_104130</name>
</gene>
<dbReference type="GO" id="GO:0005886">
    <property type="term" value="C:plasma membrane"/>
    <property type="evidence" value="ECO:0007669"/>
    <property type="project" value="UniProtKB-SubCell"/>
</dbReference>
<keyword evidence="15" id="KW-0175">Coiled coil</keyword>
<feature type="transmembrane region" description="Helical" evidence="13">
    <location>
        <begin position="29"/>
        <end position="48"/>
    </location>
</feature>
<organism evidence="16 17">
    <name type="scientific">Rubrimonas cliftonensis</name>
    <dbReference type="NCBI Taxonomy" id="89524"/>
    <lineage>
        <taxon>Bacteria</taxon>
        <taxon>Pseudomonadati</taxon>
        <taxon>Pseudomonadota</taxon>
        <taxon>Alphaproteobacteria</taxon>
        <taxon>Rhodobacterales</taxon>
        <taxon>Paracoccaceae</taxon>
        <taxon>Rubrimonas</taxon>
    </lineage>
</organism>
<evidence type="ECO:0000256" key="10">
    <source>
        <dbReference type="ARBA" id="ARBA00025198"/>
    </source>
</evidence>
<dbReference type="PANTHER" id="PTHR33445:SF1">
    <property type="entry name" value="ATP SYNTHASE SUBUNIT B"/>
    <property type="match status" value="1"/>
</dbReference>
<evidence type="ECO:0000256" key="6">
    <source>
        <dbReference type="ARBA" id="ARBA00022989"/>
    </source>
</evidence>
<evidence type="ECO:0000256" key="7">
    <source>
        <dbReference type="ARBA" id="ARBA00023065"/>
    </source>
</evidence>
<evidence type="ECO:0000256" key="2">
    <source>
        <dbReference type="ARBA" id="ARBA00022448"/>
    </source>
</evidence>
<dbReference type="CDD" id="cd06503">
    <property type="entry name" value="ATP-synt_Fo_b"/>
    <property type="match status" value="1"/>
</dbReference>
<reference evidence="16 17" key="1">
    <citation type="submission" date="2016-10" db="EMBL/GenBank/DDBJ databases">
        <authorList>
            <person name="de Groot N.N."/>
        </authorList>
    </citation>
    <scope>NUCLEOTIDE SEQUENCE [LARGE SCALE GENOMIC DNA]</scope>
    <source>
        <strain evidence="16 17">DSM 15345</strain>
    </source>
</reference>
<evidence type="ECO:0000256" key="5">
    <source>
        <dbReference type="ARBA" id="ARBA00022781"/>
    </source>
</evidence>
<dbReference type="Proteomes" id="UP000198703">
    <property type="component" value="Unassembled WGS sequence"/>
</dbReference>
<dbReference type="NCBIfam" id="NF009988">
    <property type="entry name" value="PRK13454.1"/>
    <property type="match status" value="1"/>
</dbReference>
<dbReference type="HAMAP" id="MF_01398">
    <property type="entry name" value="ATP_synth_b_bprime"/>
    <property type="match status" value="1"/>
</dbReference>
<comment type="similarity">
    <text evidence="1 13 14">Belongs to the ATPase B chain family.</text>
</comment>
<dbReference type="AlphaFoldDB" id="A0A1H4A9P5"/>
<protein>
    <recommendedName>
        <fullName evidence="13">ATP synthase subunit b</fullName>
    </recommendedName>
    <alternativeName>
        <fullName evidence="13">ATP synthase F(0) sector subunit b</fullName>
    </alternativeName>
    <alternativeName>
        <fullName evidence="13">ATPase subunit I</fullName>
    </alternativeName>
    <alternativeName>
        <fullName evidence="13">F-type ATPase subunit b</fullName>
        <shortName evidence="13">F-ATPase subunit b</shortName>
    </alternativeName>
</protein>
<evidence type="ECO:0000256" key="11">
    <source>
        <dbReference type="ARBA" id="ARBA00025614"/>
    </source>
</evidence>
<comment type="function">
    <text evidence="11">Component of the F(0) channel, it forms part of the peripheral stalk, linking F(1) to F(0). The b'-subunit is a diverged and duplicated form of b found in plants and photosynthetic bacteria.</text>
</comment>
<dbReference type="GO" id="GO:0012505">
    <property type="term" value="C:endomembrane system"/>
    <property type="evidence" value="ECO:0007669"/>
    <property type="project" value="UniProtKB-SubCell"/>
</dbReference>
<sequence length="177" mass="18923">MAEPAHGGESGAEAIGMPQLDFTTFPSQIFWLLVALTALYFILTRLALPRIVGAIEERHDAIEDDLDRAAEFRRRAEQAEAAYDKALAEAKARAQEIANQTRAEAKADLDKAIAKADAEIAARTAESEKRIGEIRDGAMASVEAVAAETARAIVDSFIPGETTDADARAAVSARLNG</sequence>
<dbReference type="PANTHER" id="PTHR33445">
    <property type="entry name" value="ATP SYNTHASE SUBUNIT B', CHLOROPLASTIC"/>
    <property type="match status" value="1"/>
</dbReference>